<feature type="compositionally biased region" description="Low complexity" evidence="1">
    <location>
        <begin position="512"/>
        <end position="527"/>
    </location>
</feature>
<evidence type="ECO:0000256" key="1">
    <source>
        <dbReference type="SAM" id="MobiDB-lite"/>
    </source>
</evidence>
<evidence type="ECO:0000313" key="5">
    <source>
        <dbReference type="EMBL" id="CAB4198610.1"/>
    </source>
</evidence>
<feature type="compositionally biased region" description="Polar residues" evidence="1">
    <location>
        <begin position="528"/>
        <end position="542"/>
    </location>
</feature>
<evidence type="ECO:0000256" key="2">
    <source>
        <dbReference type="SAM" id="Phobius"/>
    </source>
</evidence>
<dbReference type="EMBL" id="LR797272">
    <property type="protein sequence ID" value="CAB4198610.1"/>
    <property type="molecule type" value="Genomic_DNA"/>
</dbReference>
<keyword evidence="2" id="KW-1133">Transmembrane helix</keyword>
<evidence type="ECO:0000313" key="6">
    <source>
        <dbReference type="EMBL" id="CAB4211528.1"/>
    </source>
</evidence>
<feature type="region of interest" description="Disordered" evidence="1">
    <location>
        <begin position="1"/>
        <end position="34"/>
    </location>
</feature>
<reference evidence="5" key="1">
    <citation type="submission" date="2020-05" db="EMBL/GenBank/DDBJ databases">
        <authorList>
            <person name="Chiriac C."/>
            <person name="Salcher M."/>
            <person name="Ghai R."/>
            <person name="Kavagutti S V."/>
        </authorList>
    </citation>
    <scope>NUCLEOTIDE SEQUENCE</scope>
</reference>
<keyword evidence="2" id="KW-0472">Membrane</keyword>
<gene>
    <name evidence="4" type="ORF">UFOVP1066_163</name>
    <name evidence="5" type="ORF">UFOVP1315_174</name>
    <name evidence="6" type="ORF">UFOVP1421_135</name>
    <name evidence="7" type="ORF">UFOVP1525_145</name>
    <name evidence="3" type="ORF">UFOVP909_108</name>
</gene>
<proteinExistence type="predicted"/>
<sequence>MELVLQKQSNQLAQSGSKPISSSGGGGGGSGAAGGMGNLAQELITSLQDLTSGIRKLVTTVQFNTRALSSVPAAGGGDGKGLENEIEGNRSRDIQSGLLLKIEENTRGMGGKKDDKKKDSKDDSSWLGNIAKFGLVIAGALGAIAGLFMAQFKTMKFFASLLADGAAQVGKALKGLAKFLGLDGFGASIAEKFKQVVTFVDGIVDTIKSKITRVGGAIASFFEESVSKFKKYFSFFEDSKIGQILKSIGTFISDVVGKFVAPFKDAFSALSGDGVVMKIIKSIKDFFGGIGEYFGKFASVFGAVSKIVSKIFVPIQIIMGIFDTVSGAIDGFKKEGVLGAIQGGITGLINGVFMSFFDLVKDGISWILSAIGFDDAAKFLDSFTFSDLFASLMDKIFHPIRTLQEAFDGLDLKALIFEPMAKAWAWLNESLGGIPQKIVDNIDLYIIQPLANIFAPVTKMFSDMAAKVIGFFKEFSIPGVSIKIPFKDDPLKIGPWYPFKGDTKSESGGGDAAKPAAAAGDTKGATPVTASETNKVSTVAPTEASNVTAASKTNAESALARAQTVGNNTSVVNAPVMTNNKTTQIIKPPIRNTEPSVNSYLRSRLVT</sequence>
<feature type="region of interest" description="Disordered" evidence="1">
    <location>
        <begin position="503"/>
        <end position="542"/>
    </location>
</feature>
<dbReference type="EMBL" id="LR797019">
    <property type="protein sequence ID" value="CAB4182172.1"/>
    <property type="molecule type" value="Genomic_DNA"/>
</dbReference>
<dbReference type="EMBL" id="LR797375">
    <property type="protein sequence ID" value="CAB4211528.1"/>
    <property type="molecule type" value="Genomic_DNA"/>
</dbReference>
<feature type="compositionally biased region" description="Gly residues" evidence="1">
    <location>
        <begin position="23"/>
        <end position="34"/>
    </location>
</feature>
<dbReference type="EMBL" id="LR796861">
    <property type="protein sequence ID" value="CAB4170657.1"/>
    <property type="molecule type" value="Genomic_DNA"/>
</dbReference>
<protein>
    <submittedName>
        <fullName evidence="5">Uncharacterized protein</fullName>
    </submittedName>
</protein>
<name>A0A6J5RMB1_9CAUD</name>
<organism evidence="5">
    <name type="scientific">uncultured Caudovirales phage</name>
    <dbReference type="NCBI Taxonomy" id="2100421"/>
    <lineage>
        <taxon>Viruses</taxon>
        <taxon>Duplodnaviria</taxon>
        <taxon>Heunggongvirae</taxon>
        <taxon>Uroviricota</taxon>
        <taxon>Caudoviricetes</taxon>
        <taxon>Peduoviridae</taxon>
        <taxon>Maltschvirus</taxon>
        <taxon>Maltschvirus maltsch</taxon>
    </lineage>
</organism>
<evidence type="ECO:0000313" key="3">
    <source>
        <dbReference type="EMBL" id="CAB4170657.1"/>
    </source>
</evidence>
<evidence type="ECO:0000313" key="7">
    <source>
        <dbReference type="EMBL" id="CAB5238641.1"/>
    </source>
</evidence>
<keyword evidence="2" id="KW-0812">Transmembrane</keyword>
<dbReference type="EMBL" id="LR798454">
    <property type="protein sequence ID" value="CAB5238641.1"/>
    <property type="molecule type" value="Genomic_DNA"/>
</dbReference>
<feature type="compositionally biased region" description="Polar residues" evidence="1">
    <location>
        <begin position="1"/>
        <end position="14"/>
    </location>
</feature>
<evidence type="ECO:0000313" key="4">
    <source>
        <dbReference type="EMBL" id="CAB4182172.1"/>
    </source>
</evidence>
<accession>A0A6J5RMB1</accession>
<feature type="transmembrane region" description="Helical" evidence="2">
    <location>
        <begin position="126"/>
        <end position="150"/>
    </location>
</feature>